<gene>
    <name evidence="3" type="ORF">BPSY_2073</name>
</gene>
<reference evidence="3 4" key="1">
    <citation type="submission" date="2014-03" db="EMBL/GenBank/DDBJ databases">
        <title>Genomics of Bifidobacteria.</title>
        <authorList>
            <person name="Ventura M."/>
            <person name="Milani C."/>
            <person name="Lugli G.A."/>
        </authorList>
    </citation>
    <scope>NUCLEOTIDE SEQUENCE [LARGE SCALE GENOMIC DNA]</scope>
    <source>
        <strain evidence="3 4">LMG 21775</strain>
    </source>
</reference>
<protein>
    <submittedName>
        <fullName evidence="3">Isochorismatase hydrolase</fullName>
        <ecNumber evidence="3">3.5.2.19</ecNumber>
    </submittedName>
</protein>
<dbReference type="InterPro" id="IPR000868">
    <property type="entry name" value="Isochorismatase-like_dom"/>
</dbReference>
<feature type="domain" description="Isochorismatase-like" evidence="2">
    <location>
        <begin position="5"/>
        <end position="140"/>
    </location>
</feature>
<proteinExistence type="predicted"/>
<sequence length="184" mass="20620">MTCESALIIIDFQNAVVRDCVDVPAIIERLNLLIGRAREHQVPVIWVQDDDEGHRKGSDAWRLDKRLDVREDDIFSDKRYGDAFAETSLQRTLESLGATTLVIAGAQSAACIRCTWHSALLRGFNTVLVTDAHTTEDMNYGEYELSAKQIIDFTNLYAQYGSEWPANRGTALPTDSIDFAKPLL</sequence>
<dbReference type="Pfam" id="PF00857">
    <property type="entry name" value="Isochorismatase"/>
    <property type="match status" value="1"/>
</dbReference>
<dbReference type="RefSeq" id="WP_033497124.1">
    <property type="nucleotide sequence ID" value="NZ_JBDNPR010000005.1"/>
</dbReference>
<dbReference type="SUPFAM" id="SSF52499">
    <property type="entry name" value="Isochorismatase-like hydrolases"/>
    <property type="match status" value="1"/>
</dbReference>
<dbReference type="STRING" id="218140.BPSY_2073"/>
<dbReference type="PANTHER" id="PTHR43540">
    <property type="entry name" value="PEROXYUREIDOACRYLATE/UREIDOACRYLATE AMIDOHYDROLASE-RELATED"/>
    <property type="match status" value="1"/>
</dbReference>
<evidence type="ECO:0000256" key="1">
    <source>
        <dbReference type="ARBA" id="ARBA00022801"/>
    </source>
</evidence>
<dbReference type="EMBL" id="JGZI01000010">
    <property type="protein sequence ID" value="KFI81661.1"/>
    <property type="molecule type" value="Genomic_DNA"/>
</dbReference>
<dbReference type="AlphaFoldDB" id="A0A087CEG1"/>
<dbReference type="GO" id="GO:0016787">
    <property type="term" value="F:hydrolase activity"/>
    <property type="evidence" value="ECO:0007669"/>
    <property type="project" value="UniProtKB-KW"/>
</dbReference>
<dbReference type="OrthoDB" id="9794942at2"/>
<dbReference type="GeneID" id="98299177"/>
<dbReference type="InterPro" id="IPR036380">
    <property type="entry name" value="Isochorismatase-like_sf"/>
</dbReference>
<evidence type="ECO:0000313" key="3">
    <source>
        <dbReference type="EMBL" id="KFI81661.1"/>
    </source>
</evidence>
<dbReference type="Proteomes" id="UP000029050">
    <property type="component" value="Unassembled WGS sequence"/>
</dbReference>
<dbReference type="InterPro" id="IPR050272">
    <property type="entry name" value="Isochorismatase-like_hydrls"/>
</dbReference>
<keyword evidence="1 3" id="KW-0378">Hydrolase</keyword>
<evidence type="ECO:0000313" key="4">
    <source>
        <dbReference type="Proteomes" id="UP000029050"/>
    </source>
</evidence>
<dbReference type="EC" id="3.5.2.19" evidence="3"/>
<name>A0A087CEG1_9BIFI</name>
<dbReference type="eggNOG" id="COG1335">
    <property type="taxonomic scope" value="Bacteria"/>
</dbReference>
<accession>A0A087CEG1</accession>
<organism evidence="3 4">
    <name type="scientific">Bifidobacterium psychraerophilum</name>
    <dbReference type="NCBI Taxonomy" id="218140"/>
    <lineage>
        <taxon>Bacteria</taxon>
        <taxon>Bacillati</taxon>
        <taxon>Actinomycetota</taxon>
        <taxon>Actinomycetes</taxon>
        <taxon>Bifidobacteriales</taxon>
        <taxon>Bifidobacteriaceae</taxon>
        <taxon>Bifidobacterium</taxon>
    </lineage>
</organism>
<dbReference type="Gene3D" id="3.40.50.850">
    <property type="entry name" value="Isochorismatase-like"/>
    <property type="match status" value="1"/>
</dbReference>
<dbReference type="PANTHER" id="PTHR43540:SF14">
    <property type="entry name" value="ISOCHORISMATASE"/>
    <property type="match status" value="1"/>
</dbReference>
<evidence type="ECO:0000259" key="2">
    <source>
        <dbReference type="Pfam" id="PF00857"/>
    </source>
</evidence>
<comment type="caution">
    <text evidence="3">The sequence shown here is derived from an EMBL/GenBank/DDBJ whole genome shotgun (WGS) entry which is preliminary data.</text>
</comment>
<keyword evidence="4" id="KW-1185">Reference proteome</keyword>